<dbReference type="SUPFAM" id="SSF55298">
    <property type="entry name" value="YjgF-like"/>
    <property type="match status" value="1"/>
</dbReference>
<dbReference type="EMBL" id="BARU01022379">
    <property type="protein sequence ID" value="GAH56127.1"/>
    <property type="molecule type" value="Genomic_DNA"/>
</dbReference>
<sequence>MGNIEKKLQGMGIIIPDAPKPVASYVPCVQTGNLVYTAGQASKKDGILIYKGKLGKDLTVEEGYEAAKISIINCLAVLKGHLGSLDRIKKVVKLLGFVASTSEFDQQPFVINGASDLLIKVFGEKGKHARSAIGTNTLPFGTPVEIEMIVEVEEEEI</sequence>
<organism evidence="2">
    <name type="scientific">marine sediment metagenome</name>
    <dbReference type="NCBI Taxonomy" id="412755"/>
    <lineage>
        <taxon>unclassified sequences</taxon>
        <taxon>metagenomes</taxon>
        <taxon>ecological metagenomes</taxon>
    </lineage>
</organism>
<evidence type="ECO:0000313" key="2">
    <source>
        <dbReference type="EMBL" id="GAH56127.1"/>
    </source>
</evidence>
<accession>X1GFY8</accession>
<dbReference type="CDD" id="cd02199">
    <property type="entry name" value="YjgF_YER057c_UK114_like_1"/>
    <property type="match status" value="1"/>
</dbReference>
<reference evidence="2" key="1">
    <citation type="journal article" date="2014" name="Front. Microbiol.">
        <title>High frequency of phylogenetically diverse reductive dehalogenase-homologous genes in deep subseafloor sedimentary metagenomes.</title>
        <authorList>
            <person name="Kawai M."/>
            <person name="Futagami T."/>
            <person name="Toyoda A."/>
            <person name="Takaki Y."/>
            <person name="Nishi S."/>
            <person name="Hori S."/>
            <person name="Arai W."/>
            <person name="Tsubouchi T."/>
            <person name="Morono Y."/>
            <person name="Uchiyama I."/>
            <person name="Ito T."/>
            <person name="Fujiyama A."/>
            <person name="Inagaki F."/>
            <person name="Takami H."/>
        </authorList>
    </citation>
    <scope>NUCLEOTIDE SEQUENCE</scope>
    <source>
        <strain evidence="2">Expedition CK06-06</strain>
    </source>
</reference>
<feature type="domain" description="Endoribonuclease L-PSP/chorismate mutase-like" evidence="1">
    <location>
        <begin position="6"/>
        <end position="139"/>
    </location>
</feature>
<dbReference type="InterPro" id="IPR013813">
    <property type="entry name" value="Endoribo_LPSP/chorism_mut-like"/>
</dbReference>
<dbReference type="AlphaFoldDB" id="X1GFY8"/>
<comment type="caution">
    <text evidence="2">The sequence shown here is derived from an EMBL/GenBank/DDBJ whole genome shotgun (WGS) entry which is preliminary data.</text>
</comment>
<dbReference type="Gene3D" id="3.30.1330.40">
    <property type="entry name" value="RutC-like"/>
    <property type="match status" value="1"/>
</dbReference>
<gene>
    <name evidence="2" type="ORF">S03H2_36463</name>
</gene>
<proteinExistence type="predicted"/>
<dbReference type="PANTHER" id="PTHR43760:SF1">
    <property type="entry name" value="ENDORIBONUCLEASE L-PSP_CHORISMATE MUTASE-LIKE DOMAIN-CONTAINING PROTEIN"/>
    <property type="match status" value="1"/>
</dbReference>
<dbReference type="Pfam" id="PF14588">
    <property type="entry name" value="YjgF_endoribonc"/>
    <property type="match status" value="1"/>
</dbReference>
<evidence type="ECO:0000259" key="1">
    <source>
        <dbReference type="Pfam" id="PF14588"/>
    </source>
</evidence>
<protein>
    <recommendedName>
        <fullName evidence="1">Endoribonuclease L-PSP/chorismate mutase-like domain-containing protein</fullName>
    </recommendedName>
</protein>
<name>X1GFY8_9ZZZZ</name>
<dbReference type="InterPro" id="IPR035959">
    <property type="entry name" value="RutC-like_sf"/>
</dbReference>
<dbReference type="PANTHER" id="PTHR43760">
    <property type="entry name" value="ENDORIBONUCLEASE-RELATED"/>
    <property type="match status" value="1"/>
</dbReference>